<dbReference type="PROSITE" id="PS50851">
    <property type="entry name" value="CHEW"/>
    <property type="match status" value="1"/>
</dbReference>
<evidence type="ECO:0000259" key="1">
    <source>
        <dbReference type="PROSITE" id="PS50851"/>
    </source>
</evidence>
<sequence>MSLVPASQAASRLAHPAGLRWLSQPLEGEDGEQAAAIAHAFRIGERWLLIPMDLPAEVSPVMASAKLPFTKPWCPGLANFRGELVPVYDLSMLFEGVAAGGLFLILGPRDARACLRIDEITVITVPADLAPEPLVALPNLPDELVCLGLSLEGRTYIQLDLGGLLGLLAQRASLL</sequence>
<name>A0A6M0K450_9GAMM</name>
<dbReference type="SUPFAM" id="SSF50341">
    <property type="entry name" value="CheW-like"/>
    <property type="match status" value="1"/>
</dbReference>
<dbReference type="InterPro" id="IPR036061">
    <property type="entry name" value="CheW-like_dom_sf"/>
</dbReference>
<protein>
    <submittedName>
        <fullName evidence="2">Chemotaxis protein CheW</fullName>
    </submittedName>
</protein>
<dbReference type="GO" id="GO:0006935">
    <property type="term" value="P:chemotaxis"/>
    <property type="evidence" value="ECO:0007669"/>
    <property type="project" value="InterPro"/>
</dbReference>
<gene>
    <name evidence="2" type="ORF">G3446_20255</name>
</gene>
<dbReference type="Gene3D" id="2.40.50.180">
    <property type="entry name" value="CheA-289, Domain 4"/>
    <property type="match status" value="1"/>
</dbReference>
<comment type="caution">
    <text evidence="2">The sequence shown here is derived from an EMBL/GenBank/DDBJ whole genome shotgun (WGS) entry which is preliminary data.</text>
</comment>
<feature type="domain" description="CheW-like" evidence="1">
    <location>
        <begin position="35"/>
        <end position="170"/>
    </location>
</feature>
<dbReference type="RefSeq" id="WP_164454720.1">
    <property type="nucleotide sequence ID" value="NZ_JAAIJQ010000077.1"/>
</dbReference>
<dbReference type="EMBL" id="JAAIJQ010000077">
    <property type="protein sequence ID" value="NEV64189.1"/>
    <property type="molecule type" value="Genomic_DNA"/>
</dbReference>
<dbReference type="InterPro" id="IPR002545">
    <property type="entry name" value="CheW-lke_dom"/>
</dbReference>
<evidence type="ECO:0000313" key="2">
    <source>
        <dbReference type="EMBL" id="NEV64189.1"/>
    </source>
</evidence>
<evidence type="ECO:0000313" key="3">
    <source>
        <dbReference type="Proteomes" id="UP000483379"/>
    </source>
</evidence>
<reference evidence="2 3" key="1">
    <citation type="submission" date="2020-02" db="EMBL/GenBank/DDBJ databases">
        <title>Genome sequences of Thiorhodococcus mannitoliphagus and Thiorhodococcus minor, purple sulfur photosynthetic bacteria in the gammaproteobacterial family, Chromatiaceae.</title>
        <authorList>
            <person name="Aviles F.A."/>
            <person name="Meyer T.E."/>
            <person name="Kyndt J.A."/>
        </authorList>
    </citation>
    <scope>NUCLEOTIDE SEQUENCE [LARGE SCALE GENOMIC DNA]</scope>
    <source>
        <strain evidence="2 3">DSM 11518</strain>
    </source>
</reference>
<keyword evidence="3" id="KW-1185">Reference proteome</keyword>
<dbReference type="Proteomes" id="UP000483379">
    <property type="component" value="Unassembled WGS sequence"/>
</dbReference>
<dbReference type="GO" id="GO:0007165">
    <property type="term" value="P:signal transduction"/>
    <property type="evidence" value="ECO:0007669"/>
    <property type="project" value="InterPro"/>
</dbReference>
<accession>A0A6M0K450</accession>
<dbReference type="Pfam" id="PF01584">
    <property type="entry name" value="CheW"/>
    <property type="match status" value="1"/>
</dbReference>
<proteinExistence type="predicted"/>
<organism evidence="2 3">
    <name type="scientific">Thiorhodococcus minor</name>
    <dbReference type="NCBI Taxonomy" id="57489"/>
    <lineage>
        <taxon>Bacteria</taxon>
        <taxon>Pseudomonadati</taxon>
        <taxon>Pseudomonadota</taxon>
        <taxon>Gammaproteobacteria</taxon>
        <taxon>Chromatiales</taxon>
        <taxon>Chromatiaceae</taxon>
        <taxon>Thiorhodococcus</taxon>
    </lineage>
</organism>
<dbReference type="AlphaFoldDB" id="A0A6M0K450"/>